<dbReference type="Proteomes" id="UP000037035">
    <property type="component" value="Unassembled WGS sequence"/>
</dbReference>
<dbReference type="EMBL" id="LAVV01006031">
    <property type="protein sequence ID" value="KNZ60514.1"/>
    <property type="molecule type" value="Genomic_DNA"/>
</dbReference>
<evidence type="ECO:0000313" key="1">
    <source>
        <dbReference type="EMBL" id="KNZ60514.1"/>
    </source>
</evidence>
<comment type="caution">
    <text evidence="1">The sequence shown here is derived from an EMBL/GenBank/DDBJ whole genome shotgun (WGS) entry which is preliminary data.</text>
</comment>
<dbReference type="AlphaFoldDB" id="A0A0L6VIH0"/>
<reference evidence="1 2" key="1">
    <citation type="submission" date="2015-08" db="EMBL/GenBank/DDBJ databases">
        <title>Next Generation Sequencing and Analysis of the Genome of Puccinia sorghi L Schw, the Causal Agent of Maize Common Rust.</title>
        <authorList>
            <person name="Rochi L."/>
            <person name="Burguener G."/>
            <person name="Darino M."/>
            <person name="Turjanski A."/>
            <person name="Kreff E."/>
            <person name="Dieguez M.J."/>
            <person name="Sacco F."/>
        </authorList>
    </citation>
    <scope>NUCLEOTIDE SEQUENCE [LARGE SCALE GENOMIC DNA]</scope>
    <source>
        <strain evidence="1 2">RO10H11247</strain>
    </source>
</reference>
<evidence type="ECO:0000313" key="2">
    <source>
        <dbReference type="Proteomes" id="UP000037035"/>
    </source>
</evidence>
<protein>
    <submittedName>
        <fullName evidence="1">Uncharacterized protein</fullName>
    </submittedName>
</protein>
<dbReference type="VEuPathDB" id="FungiDB:VP01_1542g3"/>
<organism evidence="1 2">
    <name type="scientific">Puccinia sorghi</name>
    <dbReference type="NCBI Taxonomy" id="27349"/>
    <lineage>
        <taxon>Eukaryota</taxon>
        <taxon>Fungi</taxon>
        <taxon>Dikarya</taxon>
        <taxon>Basidiomycota</taxon>
        <taxon>Pucciniomycotina</taxon>
        <taxon>Pucciniomycetes</taxon>
        <taxon>Pucciniales</taxon>
        <taxon>Pucciniaceae</taxon>
        <taxon>Puccinia</taxon>
    </lineage>
</organism>
<accession>A0A0L6VIH0</accession>
<proteinExistence type="predicted"/>
<keyword evidence="2" id="KW-1185">Reference proteome</keyword>
<gene>
    <name evidence="1" type="ORF">VP01_1542g3</name>
</gene>
<sequence length="404" mass="45977">MALARQVPKIVPWCLLEDLESHVNSLNHNQIDIFETVALQLLLQLDNNQLDGTFLFSASAPSPTIKMNMYGIKSVDRALCLSKGTLQSNLLELREVLILCVCVRCSILASFICCCVRNRLAIHFTVLGKPEPDGTIANHRHWDICSVPVFEFSQNPPVFLFFTNNLLGPINEQIHFPILNMPHHSCPPECQDTHKNEMMTQRLTGLAFDSVSFNRPDEFSRDSLPAKTLNNVNFLGFLLIWKKKKPSSYYLRSTHLHGNSNLEVYDLVWFLMPVNRVSNMYMTSKGTHIKINKDSYNARVRLSKPPCSCNPIPAKQFSPLPHIPYFAHICHLASQTLLCLIKKPLGSVGFRVELVMHDFKGSMIKCICSCNRKKDTFMLVQKLLNSWDLFKKTGGRRVADKRFG</sequence>
<name>A0A0L6VIH0_9BASI</name>